<proteinExistence type="inferred from homology"/>
<evidence type="ECO:0000313" key="8">
    <source>
        <dbReference type="EMBL" id="UOF02065.1"/>
    </source>
</evidence>
<keyword evidence="3" id="KW-0645">Protease</keyword>
<dbReference type="InterPro" id="IPR040921">
    <property type="entry name" value="Peptidase_S66C"/>
</dbReference>
<reference evidence="8" key="1">
    <citation type="submission" date="2022-03" db="EMBL/GenBank/DDBJ databases">
        <title>Genome Identification and Characterization of new species Bdellovibrio reynosense LBG001 sp. nov. from a Mexico soil sample.</title>
        <authorList>
            <person name="Camilli A."/>
            <person name="Ajao Y."/>
            <person name="Guo X."/>
        </authorList>
    </citation>
    <scope>NUCLEOTIDE SEQUENCE</scope>
    <source>
        <strain evidence="8">LBG001</strain>
    </source>
</reference>
<dbReference type="PANTHER" id="PTHR30237:SF2">
    <property type="entry name" value="MUREIN TETRAPEPTIDE CARBOXYPEPTIDASE"/>
    <property type="match status" value="1"/>
</dbReference>
<dbReference type="InterPro" id="IPR003507">
    <property type="entry name" value="S66_fam"/>
</dbReference>
<name>A0ABY4CIL2_9BACT</name>
<feature type="domain" description="LD-carboxypeptidase C-terminal" evidence="7">
    <location>
        <begin position="179"/>
        <end position="293"/>
    </location>
</feature>
<evidence type="ECO:0000256" key="2">
    <source>
        <dbReference type="ARBA" id="ARBA00022645"/>
    </source>
</evidence>
<evidence type="ECO:0000256" key="5">
    <source>
        <dbReference type="ARBA" id="ARBA00022825"/>
    </source>
</evidence>
<dbReference type="RefSeq" id="WP_243538697.1">
    <property type="nucleotide sequence ID" value="NZ_CP093442.1"/>
</dbReference>
<dbReference type="Gene3D" id="3.50.30.60">
    <property type="entry name" value="LD-carboxypeptidase A C-terminal domain-like"/>
    <property type="match status" value="1"/>
</dbReference>
<evidence type="ECO:0000256" key="3">
    <source>
        <dbReference type="ARBA" id="ARBA00022670"/>
    </source>
</evidence>
<feature type="domain" description="LD-carboxypeptidase N-terminal" evidence="6">
    <location>
        <begin position="13"/>
        <end position="129"/>
    </location>
</feature>
<keyword evidence="5" id="KW-0720">Serine protease</keyword>
<dbReference type="SUPFAM" id="SSF52317">
    <property type="entry name" value="Class I glutamine amidotransferase-like"/>
    <property type="match status" value="1"/>
</dbReference>
<dbReference type="Pfam" id="PF17676">
    <property type="entry name" value="Peptidase_S66C"/>
    <property type="match status" value="1"/>
</dbReference>
<dbReference type="CDD" id="cd07025">
    <property type="entry name" value="Peptidase_S66"/>
    <property type="match status" value="1"/>
</dbReference>
<dbReference type="InterPro" id="IPR029062">
    <property type="entry name" value="Class_I_gatase-like"/>
</dbReference>
<evidence type="ECO:0000313" key="9">
    <source>
        <dbReference type="Proteomes" id="UP000830116"/>
    </source>
</evidence>
<evidence type="ECO:0000256" key="4">
    <source>
        <dbReference type="ARBA" id="ARBA00022801"/>
    </source>
</evidence>
<keyword evidence="4" id="KW-0378">Hydrolase</keyword>
<dbReference type="Proteomes" id="UP000830116">
    <property type="component" value="Chromosome"/>
</dbReference>
<dbReference type="InterPro" id="IPR027461">
    <property type="entry name" value="Carboxypeptidase_A_C_sf"/>
</dbReference>
<dbReference type="InterPro" id="IPR040449">
    <property type="entry name" value="Peptidase_S66_N"/>
</dbReference>
<evidence type="ECO:0000256" key="1">
    <source>
        <dbReference type="ARBA" id="ARBA00010233"/>
    </source>
</evidence>
<dbReference type="EMBL" id="CP093442">
    <property type="protein sequence ID" value="UOF02065.1"/>
    <property type="molecule type" value="Genomic_DNA"/>
</dbReference>
<evidence type="ECO:0000259" key="7">
    <source>
        <dbReference type="Pfam" id="PF17676"/>
    </source>
</evidence>
<gene>
    <name evidence="8" type="ORF">MNR06_03735</name>
</gene>
<evidence type="ECO:0000259" key="6">
    <source>
        <dbReference type="Pfam" id="PF02016"/>
    </source>
</evidence>
<comment type="similarity">
    <text evidence="1">Belongs to the peptidase S66 family.</text>
</comment>
<dbReference type="Gene3D" id="3.40.50.10740">
    <property type="entry name" value="Class I glutamine amidotransferase-like"/>
    <property type="match status" value="1"/>
</dbReference>
<protein>
    <submittedName>
        <fullName evidence="8">LD-carboxypeptidase</fullName>
    </submittedName>
</protein>
<accession>A0ABY4CIL2</accession>
<organism evidence="8 9">
    <name type="scientific">Bdellovibrio reynosensis</name>
    <dbReference type="NCBI Taxonomy" id="2835041"/>
    <lineage>
        <taxon>Bacteria</taxon>
        <taxon>Pseudomonadati</taxon>
        <taxon>Bdellovibrionota</taxon>
        <taxon>Bdellovibrionia</taxon>
        <taxon>Bdellovibrionales</taxon>
        <taxon>Pseudobdellovibrionaceae</taxon>
        <taxon>Bdellovibrio</taxon>
    </lineage>
</organism>
<keyword evidence="2" id="KW-0121">Carboxypeptidase</keyword>
<dbReference type="SUPFAM" id="SSF141986">
    <property type="entry name" value="LD-carboxypeptidase A C-terminal domain-like"/>
    <property type="match status" value="1"/>
</dbReference>
<dbReference type="InterPro" id="IPR027478">
    <property type="entry name" value="LdcA_N"/>
</dbReference>
<sequence length="310" mass="35022">MADWKFLKEGDVIDVVAPGYPSQAHEVEGAANFLKKWNLQGRIPPGLIKPHFLHAHEDEDRFGFLRAAIESKDSHVIWCLRGGYGSNRLVPMLAKLKKPKAPKLVIGISDITSLHTFFIQEWGWSTLHAPLLDRLGRNLVAPKYEKELHNILFGKQDQIEFKKLKPLNDAAKKTGKIQSKIVGGNLTVLQSTLGTPWQIKTDKSLLFVEDLGERGYRIDRMFEQFRQAGLFKRCQGLILGDFIGGEEPSTQKNNFNLVFKRWAQDLNIPMYQGLEAGHAVVQRPVPFNTSCELTLEKGKARLVIETGGRK</sequence>
<keyword evidence="9" id="KW-1185">Reference proteome</keyword>
<dbReference type="Pfam" id="PF02016">
    <property type="entry name" value="Peptidase_S66"/>
    <property type="match status" value="1"/>
</dbReference>
<dbReference type="PANTHER" id="PTHR30237">
    <property type="entry name" value="MURAMOYLTETRAPEPTIDE CARBOXYPEPTIDASE"/>
    <property type="match status" value="1"/>
</dbReference>
<dbReference type="PIRSF" id="PIRSF028757">
    <property type="entry name" value="LD-carboxypeptidase"/>
    <property type="match status" value="1"/>
</dbReference>